<sequence length="184" mass="20203">MQVKKNHIQIVLSVIIGLIFACFGVFLFSNFQYRGLTIKDNVYPSISAGNFNSFMYGIWVLLGSGFMADWFLEFSAANIANSSIGAILFGDTILPAILTWFTVGFSISIIVKGFKRGLIVSLIIFLSVFFLWLITGIFAGADITAIFITNILNTLSEIFTILISLIPGSVIGGLIRTRLVSLKK</sequence>
<dbReference type="EMBL" id="CP042905">
    <property type="protein sequence ID" value="QEE15982.2"/>
    <property type="molecule type" value="Genomic_DNA"/>
</dbReference>
<dbReference type="AlphaFoldDB" id="A0A5B9DA79"/>
<accession>A0A5B9DA79</accession>
<protein>
    <submittedName>
        <fullName evidence="1">Uncharacterized protein</fullName>
    </submittedName>
</protein>
<dbReference type="PROSITE" id="PS51257">
    <property type="entry name" value="PROKAR_LIPOPROTEIN"/>
    <property type="match status" value="1"/>
</dbReference>
<reference evidence="1 2" key="2">
    <citation type="journal article" date="2024" name="Int. J. Syst. Evol. Microbiol.">
        <title>Promethearchaeum syntrophicum gen. nov., sp. nov., an anaerobic, obligately syntrophic archaeon, the first isolate of the lineage 'Asgard' archaea, and proposal of the new archaeal phylum Promethearchaeota phyl. nov. and kingdom Promethearchaeati regn. nov.</title>
        <authorList>
            <person name="Imachi H."/>
            <person name="Nobu M.K."/>
            <person name="Kato S."/>
            <person name="Takaki Y."/>
            <person name="Miyazaki M."/>
            <person name="Miyata M."/>
            <person name="Ogawara M."/>
            <person name="Saito Y."/>
            <person name="Sakai S."/>
            <person name="Tahara Y.O."/>
            <person name="Takano Y."/>
            <person name="Tasumi E."/>
            <person name="Uematsu K."/>
            <person name="Yoshimura T."/>
            <person name="Itoh T."/>
            <person name="Ohkuma M."/>
            <person name="Takai K."/>
        </authorList>
    </citation>
    <scope>NUCLEOTIDE SEQUENCE [LARGE SCALE GENOMIC DNA]</scope>
    <source>
        <strain evidence="1 2">MK-D1</strain>
    </source>
</reference>
<reference evidence="1 2" key="1">
    <citation type="journal article" date="2020" name="Nature">
        <title>Isolation of an archaeon at the prokaryote-eukaryote interface.</title>
        <authorList>
            <person name="Imachi H."/>
            <person name="Nobu M.K."/>
            <person name="Nakahara N."/>
            <person name="Morono Y."/>
            <person name="Ogawara M."/>
            <person name="Takaki Y."/>
            <person name="Takano Y."/>
            <person name="Uematsu K."/>
            <person name="Ikuta T."/>
            <person name="Ito M."/>
            <person name="Matsui Y."/>
            <person name="Miyazaki M."/>
            <person name="Murata K."/>
            <person name="Saito Y."/>
            <person name="Sakai S."/>
            <person name="Song C."/>
            <person name="Tasumi E."/>
            <person name="Yamanaka Y."/>
            <person name="Yamaguchi T."/>
            <person name="Kamagata Y."/>
            <person name="Tamaki H."/>
            <person name="Takai K."/>
        </authorList>
    </citation>
    <scope>NUCLEOTIDE SEQUENCE [LARGE SCALE GENOMIC DNA]</scope>
    <source>
        <strain evidence="1 2">MK-D1</strain>
    </source>
</reference>
<dbReference type="Proteomes" id="UP000321408">
    <property type="component" value="Chromosome"/>
</dbReference>
<evidence type="ECO:0000313" key="2">
    <source>
        <dbReference type="Proteomes" id="UP000321408"/>
    </source>
</evidence>
<evidence type="ECO:0000313" key="1">
    <source>
        <dbReference type="EMBL" id="QEE15982.2"/>
    </source>
</evidence>
<keyword evidence="2" id="KW-1185">Reference proteome</keyword>
<organism evidence="1 2">
    <name type="scientific">Promethearchaeum syntrophicum</name>
    <dbReference type="NCBI Taxonomy" id="2594042"/>
    <lineage>
        <taxon>Archaea</taxon>
        <taxon>Promethearchaeati</taxon>
        <taxon>Promethearchaeota</taxon>
        <taxon>Promethearchaeia</taxon>
        <taxon>Promethearchaeales</taxon>
        <taxon>Promethearchaeaceae</taxon>
        <taxon>Promethearchaeum</taxon>
    </lineage>
</organism>
<dbReference type="KEGG" id="psyt:DSAG12_01810"/>
<gene>
    <name evidence="1" type="ORF">DSAG12_01810</name>
</gene>
<name>A0A5B9DA79_9ARCH</name>
<proteinExistence type="predicted"/>